<name>A0ABT0C465_9BACT</name>
<keyword evidence="1" id="KW-0132">Cell division</keyword>
<reference evidence="1 2" key="1">
    <citation type="submission" date="2022-03" db="EMBL/GenBank/DDBJ databases">
        <title>Parabacteroides sp. nov. isolated from swine feces.</title>
        <authorList>
            <person name="Bak J.E."/>
        </authorList>
    </citation>
    <scope>NUCLEOTIDE SEQUENCE [LARGE SCALE GENOMIC DNA]</scope>
    <source>
        <strain evidence="1 2">AGMB00274</strain>
    </source>
</reference>
<keyword evidence="1" id="KW-0131">Cell cycle</keyword>
<protein>
    <submittedName>
        <fullName evidence="1">Cell division protein ZapA</fullName>
    </submittedName>
</protein>
<comment type="caution">
    <text evidence="1">The sequence shown here is derived from an EMBL/GenBank/DDBJ whole genome shotgun (WGS) entry which is preliminary data.</text>
</comment>
<dbReference type="InterPro" id="IPR007838">
    <property type="entry name" value="Cell_div_ZapA-like"/>
</dbReference>
<sequence length="97" mass="11429">MNETFLIHIEIAGRRYPITIQRDKEEGMRAAAKQINQKVLQYQSKYGTQLDTQDMLAMIALQLSVENLAWEDKHDTSPFEDKIRELNDELDKYLKDQ</sequence>
<keyword evidence="2" id="KW-1185">Reference proteome</keyword>
<evidence type="ECO:0000313" key="1">
    <source>
        <dbReference type="EMBL" id="MCJ2381680.1"/>
    </source>
</evidence>
<dbReference type="Pfam" id="PF05164">
    <property type="entry name" value="ZapA"/>
    <property type="match status" value="1"/>
</dbReference>
<dbReference type="InterPro" id="IPR036192">
    <property type="entry name" value="Cell_div_ZapA-like_sf"/>
</dbReference>
<organism evidence="1 2">
    <name type="scientific">Parabacteroides faecalis</name>
    <dbReference type="NCBI Taxonomy" id="2924040"/>
    <lineage>
        <taxon>Bacteria</taxon>
        <taxon>Pseudomonadati</taxon>
        <taxon>Bacteroidota</taxon>
        <taxon>Bacteroidia</taxon>
        <taxon>Bacteroidales</taxon>
        <taxon>Tannerellaceae</taxon>
        <taxon>Parabacteroides</taxon>
    </lineage>
</organism>
<proteinExistence type="predicted"/>
<dbReference type="EMBL" id="JAKZMM010000040">
    <property type="protein sequence ID" value="MCJ2381680.1"/>
    <property type="molecule type" value="Genomic_DNA"/>
</dbReference>
<evidence type="ECO:0000313" key="2">
    <source>
        <dbReference type="Proteomes" id="UP001165444"/>
    </source>
</evidence>
<accession>A0ABT0C465</accession>
<dbReference type="RefSeq" id="WP_022455170.1">
    <property type="nucleotide sequence ID" value="NZ_JAKZMM010000040.1"/>
</dbReference>
<gene>
    <name evidence="1" type="ORF">MUN53_13885</name>
</gene>
<dbReference type="SUPFAM" id="SSF102829">
    <property type="entry name" value="Cell division protein ZapA-like"/>
    <property type="match status" value="1"/>
</dbReference>
<dbReference type="Proteomes" id="UP001165444">
    <property type="component" value="Unassembled WGS sequence"/>
</dbReference>
<dbReference type="GO" id="GO:0051301">
    <property type="term" value="P:cell division"/>
    <property type="evidence" value="ECO:0007669"/>
    <property type="project" value="UniProtKB-KW"/>
</dbReference>